<dbReference type="PROSITE" id="PS50104">
    <property type="entry name" value="TIR"/>
    <property type="match status" value="1"/>
</dbReference>
<name>T1JEM9_STRMM</name>
<dbReference type="GO" id="GO:0007165">
    <property type="term" value="P:signal transduction"/>
    <property type="evidence" value="ECO:0007669"/>
    <property type="project" value="InterPro"/>
</dbReference>
<keyword evidence="7 11" id="KW-1133">Transmembrane helix</keyword>
<dbReference type="SMART" id="SM00255">
    <property type="entry name" value="TIR"/>
    <property type="match status" value="1"/>
</dbReference>
<dbReference type="PRINTS" id="PR01537">
    <property type="entry name" value="INTRLKN1R1F"/>
</dbReference>
<dbReference type="SMART" id="SM00364">
    <property type="entry name" value="LRR_BAC"/>
    <property type="match status" value="5"/>
</dbReference>
<evidence type="ECO:0000256" key="5">
    <source>
        <dbReference type="ARBA" id="ARBA00022729"/>
    </source>
</evidence>
<keyword evidence="6" id="KW-0677">Repeat</keyword>
<dbReference type="SMART" id="SM00369">
    <property type="entry name" value="LRR_TYP"/>
    <property type="match status" value="7"/>
</dbReference>
<dbReference type="PROSITE" id="PS51450">
    <property type="entry name" value="LRR"/>
    <property type="match status" value="4"/>
</dbReference>
<dbReference type="Proteomes" id="UP000014500">
    <property type="component" value="Unassembled WGS sequence"/>
</dbReference>
<dbReference type="EnsemblMetazoa" id="SMAR012279-RA">
    <property type="protein sequence ID" value="SMAR012279-PA"/>
    <property type="gene ID" value="SMAR012279"/>
</dbReference>
<evidence type="ECO:0000256" key="11">
    <source>
        <dbReference type="SAM" id="Phobius"/>
    </source>
</evidence>
<dbReference type="InterPro" id="IPR032675">
    <property type="entry name" value="LRR_dom_sf"/>
</dbReference>
<dbReference type="GO" id="GO:0005886">
    <property type="term" value="C:plasma membrane"/>
    <property type="evidence" value="ECO:0007669"/>
    <property type="project" value="TreeGrafter"/>
</dbReference>
<proteinExistence type="inferred from homology"/>
<evidence type="ECO:0000256" key="6">
    <source>
        <dbReference type="ARBA" id="ARBA00022737"/>
    </source>
</evidence>
<keyword evidence="14" id="KW-1185">Reference proteome</keyword>
<dbReference type="SUPFAM" id="SSF52200">
    <property type="entry name" value="Toll/Interleukin receptor TIR domain"/>
    <property type="match status" value="1"/>
</dbReference>
<accession>T1JEM9</accession>
<evidence type="ECO:0000256" key="9">
    <source>
        <dbReference type="ARBA" id="ARBA00023170"/>
    </source>
</evidence>
<evidence type="ECO:0000313" key="13">
    <source>
        <dbReference type="EnsemblMetazoa" id="SMAR012279-PA"/>
    </source>
</evidence>
<dbReference type="SMART" id="SM00365">
    <property type="entry name" value="LRR_SD22"/>
    <property type="match status" value="5"/>
</dbReference>
<dbReference type="OMA" id="WIFEEND"/>
<evidence type="ECO:0000256" key="7">
    <source>
        <dbReference type="ARBA" id="ARBA00022989"/>
    </source>
</evidence>
<dbReference type="Gene3D" id="3.80.10.10">
    <property type="entry name" value="Ribonuclease Inhibitor"/>
    <property type="match status" value="4"/>
</dbReference>
<evidence type="ECO:0000256" key="4">
    <source>
        <dbReference type="ARBA" id="ARBA00022692"/>
    </source>
</evidence>
<comment type="similarity">
    <text evidence="2">Belongs to the Toll-like receptor family.</text>
</comment>
<keyword evidence="5" id="KW-0732">Signal</keyword>
<feature type="transmembrane region" description="Helical" evidence="11">
    <location>
        <begin position="718"/>
        <end position="740"/>
    </location>
</feature>
<evidence type="ECO:0000256" key="3">
    <source>
        <dbReference type="ARBA" id="ARBA00022614"/>
    </source>
</evidence>
<evidence type="ECO:0000256" key="2">
    <source>
        <dbReference type="ARBA" id="ARBA00009634"/>
    </source>
</evidence>
<dbReference type="InterPro" id="IPR003591">
    <property type="entry name" value="Leu-rich_rpt_typical-subtyp"/>
</dbReference>
<dbReference type="Pfam" id="PF13855">
    <property type="entry name" value="LRR_8"/>
    <property type="match status" value="1"/>
</dbReference>
<dbReference type="Pfam" id="PF01582">
    <property type="entry name" value="TIR"/>
    <property type="match status" value="1"/>
</dbReference>
<evidence type="ECO:0000256" key="8">
    <source>
        <dbReference type="ARBA" id="ARBA00023136"/>
    </source>
</evidence>
<dbReference type="InterPro" id="IPR000157">
    <property type="entry name" value="TIR_dom"/>
</dbReference>
<dbReference type="STRING" id="126957.T1JEM9"/>
<dbReference type="EMBL" id="JH432127">
    <property type="status" value="NOT_ANNOTATED_CDS"/>
    <property type="molecule type" value="Genomic_DNA"/>
</dbReference>
<organism evidence="13 14">
    <name type="scientific">Strigamia maritima</name>
    <name type="common">European centipede</name>
    <name type="synonym">Geophilus maritimus</name>
    <dbReference type="NCBI Taxonomy" id="126957"/>
    <lineage>
        <taxon>Eukaryota</taxon>
        <taxon>Metazoa</taxon>
        <taxon>Ecdysozoa</taxon>
        <taxon>Arthropoda</taxon>
        <taxon>Myriapoda</taxon>
        <taxon>Chilopoda</taxon>
        <taxon>Pleurostigmophora</taxon>
        <taxon>Geophilomorpha</taxon>
        <taxon>Linotaeniidae</taxon>
        <taxon>Strigamia</taxon>
    </lineage>
</organism>
<dbReference type="PANTHER" id="PTHR24365:SF541">
    <property type="entry name" value="PROTEIN TOLL-RELATED"/>
    <property type="match status" value="1"/>
</dbReference>
<evidence type="ECO:0000256" key="10">
    <source>
        <dbReference type="ARBA" id="ARBA00023180"/>
    </source>
</evidence>
<comment type="subcellular location">
    <subcellularLocation>
        <location evidence="1">Membrane</location>
        <topology evidence="1">Single-pass membrane protein</topology>
    </subcellularLocation>
</comment>
<feature type="domain" description="TIR" evidence="12">
    <location>
        <begin position="769"/>
        <end position="905"/>
    </location>
</feature>
<dbReference type="HOGENOM" id="CLU_009970_0_1_1"/>
<dbReference type="Gene3D" id="3.40.50.10140">
    <property type="entry name" value="Toll/interleukin-1 receptor homology (TIR) domain"/>
    <property type="match status" value="1"/>
</dbReference>
<evidence type="ECO:0000256" key="1">
    <source>
        <dbReference type="ARBA" id="ARBA00004167"/>
    </source>
</evidence>
<dbReference type="PhylomeDB" id="T1JEM9"/>
<dbReference type="SUPFAM" id="SSF52058">
    <property type="entry name" value="L domain-like"/>
    <property type="match status" value="2"/>
</dbReference>
<keyword evidence="4 11" id="KW-0812">Transmembrane</keyword>
<protein>
    <recommendedName>
        <fullName evidence="12">TIR domain-containing protein</fullName>
    </recommendedName>
</protein>
<keyword evidence="9" id="KW-0675">Receptor</keyword>
<dbReference type="AlphaFoldDB" id="T1JEM9"/>
<reference evidence="13" key="2">
    <citation type="submission" date="2015-02" db="UniProtKB">
        <authorList>
            <consortium name="EnsemblMetazoa"/>
        </authorList>
    </citation>
    <scope>IDENTIFICATION</scope>
</reference>
<evidence type="ECO:0000313" key="14">
    <source>
        <dbReference type="Proteomes" id="UP000014500"/>
    </source>
</evidence>
<keyword evidence="10" id="KW-0325">Glycoprotein</keyword>
<dbReference type="PRINTS" id="PR00019">
    <property type="entry name" value="LEURICHRPT"/>
</dbReference>
<keyword evidence="3" id="KW-0433">Leucine-rich repeat</keyword>
<dbReference type="GO" id="GO:0038023">
    <property type="term" value="F:signaling receptor activity"/>
    <property type="evidence" value="ECO:0007669"/>
    <property type="project" value="TreeGrafter"/>
</dbReference>
<dbReference type="PANTHER" id="PTHR24365">
    <property type="entry name" value="TOLL-LIKE RECEPTOR"/>
    <property type="match status" value="1"/>
</dbReference>
<dbReference type="eggNOG" id="KOG4641">
    <property type="taxonomic scope" value="Eukaryota"/>
</dbReference>
<sequence>MYGGSKYFFPVVWTLMCVNLYSDISHSDDPNSVSKYFCKNISDTCNCSQLPSTSIVKIECREWSPEFFTVDYNNWNSSKPENVWINGRNTTIPLAFLKRLPYLVGDRYSVKISNFCNNPAKINNHLNLSEIFENLISSFKKQGYVIILKMPNNCLTSITGSLGKHYSSYVSELNFRFNKLTQIPTFPHSFDSLITFDVSNNNVGTVSNNDFNNTLNLEQLNLSNNNLTSLPDNLLLNLKNLDELDLSYNRISVLPERFLQENPKLRKFNIANNMLTLFPQDFFENSRTIENINLSHNRFTRIFINFKLQLKSLKVLRLESNNIKSISFLNIEHCKDLKELILTNNQIHYIFRVHNSRYNLDLNFDISNNKMWELHFPLTSYINNAGTFDMSNNCFAKYSFLRHFISRIDQEIITNFKCSNCCLDSIKTGMFSYISSKIDIPFNKINELDENSLKEFRRITHVNLSHNRISHVDLTLFQINYQNHTELVHFDLSYNPFECDCKLNKFIKYLRNPNQIKSFIFKTENNFCSEPIEMRGTSLITIDKKLFCEYPQNCPLPCHCYVDDLDDITFVLIVCSDSSLTSFPSIPNYNSSVAIHLNLSRNQISSLPEQNNPVWSKVTILDLSYNQLKSLENMPVTPKLTILYLNNNFLTAIDDQIESLSHLSEIKLANNPWKCNCKMSKFLINSSFFHEKSVLTCEKDNSIYYFTDIDHICNNLHLLWLLLPIILIVIIISAIVVLFNNYKSEILYYMFAKGICLRFVCEEDVDADKVYDAFVSYSSEDEDWIADFLVPGLESGIPSYKLCLHNRDWPAGEFITDQIVRSVGNSRRTILVLTDNYFKSGWSRLEFDIAYQQGLKDKVNRLIAVVPNEVPDLSKIDQDFKTFITLTTYVEAKKPYFWRKLRASMPRTKNIRAPSTKRESIHLNAAFYEN</sequence>
<evidence type="ECO:0000259" key="12">
    <source>
        <dbReference type="PROSITE" id="PS50104"/>
    </source>
</evidence>
<dbReference type="InterPro" id="IPR001611">
    <property type="entry name" value="Leu-rich_rpt"/>
</dbReference>
<reference evidence="14" key="1">
    <citation type="submission" date="2011-05" db="EMBL/GenBank/DDBJ databases">
        <authorList>
            <person name="Richards S.R."/>
            <person name="Qu J."/>
            <person name="Jiang H."/>
            <person name="Jhangiani S.N."/>
            <person name="Agravi P."/>
            <person name="Goodspeed R."/>
            <person name="Gross S."/>
            <person name="Mandapat C."/>
            <person name="Jackson L."/>
            <person name="Mathew T."/>
            <person name="Pu L."/>
            <person name="Thornton R."/>
            <person name="Saada N."/>
            <person name="Wilczek-Boney K.B."/>
            <person name="Lee S."/>
            <person name="Kovar C."/>
            <person name="Wu Y."/>
            <person name="Scherer S.E."/>
            <person name="Worley K.C."/>
            <person name="Muzny D.M."/>
            <person name="Gibbs R."/>
        </authorList>
    </citation>
    <scope>NUCLEOTIDE SEQUENCE</scope>
    <source>
        <strain evidence="14">Brora</strain>
    </source>
</reference>
<keyword evidence="8 11" id="KW-0472">Membrane</keyword>
<dbReference type="InterPro" id="IPR035897">
    <property type="entry name" value="Toll_tir_struct_dom_sf"/>
</dbReference>